<gene>
    <name evidence="2" type="ORF">ETSY1_32205</name>
</gene>
<proteinExistence type="predicted"/>
<dbReference type="InterPro" id="IPR002035">
    <property type="entry name" value="VWF_A"/>
</dbReference>
<dbReference type="PATRIC" id="fig|1429438.4.peg.6111"/>
<protein>
    <submittedName>
        <fullName evidence="2">von Willebrand factor</fullName>
    </submittedName>
</protein>
<dbReference type="SMART" id="SM00327">
    <property type="entry name" value="VWA"/>
    <property type="match status" value="1"/>
</dbReference>
<dbReference type="InterPro" id="IPR002881">
    <property type="entry name" value="DUF58"/>
</dbReference>
<accession>W4LCL3</accession>
<comment type="caution">
    <text evidence="2">The sequence shown here is derived from an EMBL/GenBank/DDBJ whole genome shotgun (WGS) entry which is preliminary data.</text>
</comment>
<dbReference type="HOGENOM" id="CLU_054927_2_0_7"/>
<feature type="domain" description="VWFA" evidence="1">
    <location>
        <begin position="76"/>
        <end position="251"/>
    </location>
</feature>
<dbReference type="EMBL" id="AZHW01000961">
    <property type="protein sequence ID" value="ETW95066.1"/>
    <property type="molecule type" value="Genomic_DNA"/>
</dbReference>
<dbReference type="PANTHER" id="PTHR33608:SF6">
    <property type="entry name" value="BLL2464 PROTEIN"/>
    <property type="match status" value="1"/>
</dbReference>
<dbReference type="Proteomes" id="UP000019141">
    <property type="component" value="Unassembled WGS sequence"/>
</dbReference>
<sequence length="291" mass="33723">MLPTELFKYVKQIHIRTRRLVNDVFAGGYHSAFKGRGMEFAEVREYTPGDDIRSIDWNVTARTGQPYVKQFVEERELTVMLLVDLSASGQFGTVAKLKTEIATELCAVLAMSAITNNDKVGLILFTDRIERFIPPQKGKHHVLRVIREVLGFRPQHLGTDIGGALEYLHRISRRRSVCFLVSDFLASDYETPLRIAHRRHDIIPVTLTDQREDHLPRLGLVMLQDLETGAHVLVDTSSRAVRQQYQQRREAAVSQRQRLFRTLGLDTIDIRTDEPFIDPLMRFFRQRERRR</sequence>
<evidence type="ECO:0000313" key="2">
    <source>
        <dbReference type="EMBL" id="ETW95066.1"/>
    </source>
</evidence>
<dbReference type="Pfam" id="PF01882">
    <property type="entry name" value="DUF58"/>
    <property type="match status" value="1"/>
</dbReference>
<keyword evidence="3" id="KW-1185">Reference proteome</keyword>
<dbReference type="SUPFAM" id="SSF53300">
    <property type="entry name" value="vWA-like"/>
    <property type="match status" value="1"/>
</dbReference>
<organism evidence="2 3">
    <name type="scientific">Entotheonella factor</name>
    <dbReference type="NCBI Taxonomy" id="1429438"/>
    <lineage>
        <taxon>Bacteria</taxon>
        <taxon>Pseudomonadati</taxon>
        <taxon>Nitrospinota/Tectimicrobiota group</taxon>
        <taxon>Candidatus Tectimicrobiota</taxon>
        <taxon>Candidatus Entotheonellia</taxon>
        <taxon>Candidatus Entotheonellales</taxon>
        <taxon>Candidatus Entotheonellaceae</taxon>
        <taxon>Candidatus Entotheonella</taxon>
    </lineage>
</organism>
<reference evidence="2 3" key="1">
    <citation type="journal article" date="2014" name="Nature">
        <title>An environmental bacterial taxon with a large and distinct metabolic repertoire.</title>
        <authorList>
            <person name="Wilson M.C."/>
            <person name="Mori T."/>
            <person name="Ruckert C."/>
            <person name="Uria A.R."/>
            <person name="Helf M.J."/>
            <person name="Takada K."/>
            <person name="Gernert C."/>
            <person name="Steffens U.A."/>
            <person name="Heycke N."/>
            <person name="Schmitt S."/>
            <person name="Rinke C."/>
            <person name="Helfrich E.J."/>
            <person name="Brachmann A.O."/>
            <person name="Gurgui C."/>
            <person name="Wakimoto T."/>
            <person name="Kracht M."/>
            <person name="Crusemann M."/>
            <person name="Hentschel U."/>
            <person name="Abe I."/>
            <person name="Matsunaga S."/>
            <person name="Kalinowski J."/>
            <person name="Takeyama H."/>
            <person name="Piel J."/>
        </authorList>
    </citation>
    <scope>NUCLEOTIDE SEQUENCE [LARGE SCALE GENOMIC DNA]</scope>
    <source>
        <strain evidence="3">TSY1</strain>
    </source>
</reference>
<dbReference type="InterPro" id="IPR036465">
    <property type="entry name" value="vWFA_dom_sf"/>
</dbReference>
<dbReference type="AlphaFoldDB" id="W4LCL3"/>
<dbReference type="PANTHER" id="PTHR33608">
    <property type="entry name" value="BLL2464 PROTEIN"/>
    <property type="match status" value="1"/>
</dbReference>
<dbReference type="Gene3D" id="3.40.50.410">
    <property type="entry name" value="von Willebrand factor, type A domain"/>
    <property type="match status" value="1"/>
</dbReference>
<evidence type="ECO:0000259" key="1">
    <source>
        <dbReference type="SMART" id="SM00327"/>
    </source>
</evidence>
<name>W4LCL3_ENTF1</name>
<evidence type="ECO:0000313" key="3">
    <source>
        <dbReference type="Proteomes" id="UP000019141"/>
    </source>
</evidence>